<accession>A0A165NWH9</accession>
<feature type="coiled-coil region" evidence="1">
    <location>
        <begin position="68"/>
        <end position="95"/>
    </location>
</feature>
<sequence>MNKKFVLACALSFGIIGAVGNSPLEVNAAYAKNEAQVFSDLLISKNMYLGSLGDSIKNDYKAIKDKQYSDLQLEYKKLDLKLEKIKKNYEEAKQIDRKTADAKYQSQVKEWTKEKDMVTAAAKSKSETITRELQNKENSLKQMEKVQYQKVDEFRKQMEKSKGTEEYKVALAMLGVAKDFKNLTAILEYQSALYTIDNDQLQLKNEKNMKIIDLDIEQLKNRNPESYKTKVAGIEKNYLGQLNSLDRKKTEATELYNGKKKVNERDFAEGTKYFNDLLNDAKKTSIKK</sequence>
<gene>
    <name evidence="2" type="ORF">AWM68_17460</name>
</gene>
<keyword evidence="1" id="KW-0175">Coiled coil</keyword>
<comment type="caution">
    <text evidence="2">The sequence shown here is derived from an EMBL/GenBank/DDBJ whole genome shotgun (WGS) entry which is preliminary data.</text>
</comment>
<proteinExistence type="predicted"/>
<evidence type="ECO:0000313" key="2">
    <source>
        <dbReference type="EMBL" id="KZE67960.1"/>
    </source>
</evidence>
<organism evidence="2 3">
    <name type="scientific">Fictibacillus phosphorivorans</name>
    <dbReference type="NCBI Taxonomy" id="1221500"/>
    <lineage>
        <taxon>Bacteria</taxon>
        <taxon>Bacillati</taxon>
        <taxon>Bacillota</taxon>
        <taxon>Bacilli</taxon>
        <taxon>Bacillales</taxon>
        <taxon>Fictibacillaceae</taxon>
        <taxon>Fictibacillus</taxon>
    </lineage>
</organism>
<reference evidence="3" key="1">
    <citation type="submission" date="2016-01" db="EMBL/GenBank/DDBJ databases">
        <title>Draft genome of Chromobacterium sp. F49.</title>
        <authorList>
            <person name="Hong K.W."/>
        </authorList>
    </citation>
    <scope>NUCLEOTIDE SEQUENCE [LARGE SCALE GENOMIC DNA]</scope>
    <source>
        <strain evidence="3">P7IIIA</strain>
    </source>
</reference>
<evidence type="ECO:0000256" key="1">
    <source>
        <dbReference type="SAM" id="Coils"/>
    </source>
</evidence>
<protein>
    <submittedName>
        <fullName evidence="2">Uncharacterized protein</fullName>
    </submittedName>
</protein>
<dbReference type="RefSeq" id="WP_066238384.1">
    <property type="nucleotide sequence ID" value="NZ_LRFC01000006.1"/>
</dbReference>
<keyword evidence="3" id="KW-1185">Reference proteome</keyword>
<dbReference type="Proteomes" id="UP000076567">
    <property type="component" value="Unassembled WGS sequence"/>
</dbReference>
<evidence type="ECO:0000313" key="3">
    <source>
        <dbReference type="Proteomes" id="UP000076567"/>
    </source>
</evidence>
<dbReference type="EMBL" id="LRFC01000006">
    <property type="protein sequence ID" value="KZE67960.1"/>
    <property type="molecule type" value="Genomic_DNA"/>
</dbReference>
<name>A0A165NWH9_9BACL</name>
<dbReference type="AlphaFoldDB" id="A0A165NWH9"/>